<dbReference type="Proteomes" id="UP000295151">
    <property type="component" value="Unassembled WGS sequence"/>
</dbReference>
<evidence type="ECO:0000313" key="1">
    <source>
        <dbReference type="EMBL" id="TDU86517.1"/>
    </source>
</evidence>
<comment type="caution">
    <text evidence="1">The sequence shown here is derived from an EMBL/GenBank/DDBJ whole genome shotgun (WGS) entry which is preliminary data.</text>
</comment>
<dbReference type="InterPro" id="IPR016024">
    <property type="entry name" value="ARM-type_fold"/>
</dbReference>
<dbReference type="OrthoDB" id="3803328at2"/>
<evidence type="ECO:0000313" key="2">
    <source>
        <dbReference type="Proteomes" id="UP000295151"/>
    </source>
</evidence>
<accession>A0A4R7T636</accession>
<gene>
    <name evidence="1" type="ORF">EV138_0026</name>
</gene>
<dbReference type="AlphaFoldDB" id="A0A4R7T636"/>
<proteinExistence type="predicted"/>
<organism evidence="1 2">
    <name type="scientific">Kribbella voronezhensis</name>
    <dbReference type="NCBI Taxonomy" id="2512212"/>
    <lineage>
        <taxon>Bacteria</taxon>
        <taxon>Bacillati</taxon>
        <taxon>Actinomycetota</taxon>
        <taxon>Actinomycetes</taxon>
        <taxon>Propionibacteriales</taxon>
        <taxon>Kribbellaceae</taxon>
        <taxon>Kribbella</taxon>
    </lineage>
</organism>
<reference evidence="1 2" key="1">
    <citation type="submission" date="2019-03" db="EMBL/GenBank/DDBJ databases">
        <title>Genomic Encyclopedia of Type Strains, Phase III (KMG-III): the genomes of soil and plant-associated and newly described type strains.</title>
        <authorList>
            <person name="Whitman W."/>
        </authorList>
    </citation>
    <scope>NUCLEOTIDE SEQUENCE [LARGE SCALE GENOMIC DNA]</scope>
    <source>
        <strain evidence="1 2">VKM Ac-2575</strain>
    </source>
</reference>
<sequence length="526" mass="57243">MPTDRSAGSAPTRRLTLRHRLAWLLRVNRLLGSRHEFTVRTKFAAAWPSGPDPRSINPSTIYRWEAGSSAIPHSAVRRYEELLELAPGRLVAAFDYELRANRPMIESAPALARDHQVEPRTLDRRLDAYLDRVCAPAVMTGCDWDDLTELLATRPAAYLPGRAWREIAQRLLAEMLVACGQAWLQRFEAVNRLLAHPAAQGELIDACAVAAADRDNQVMISTMAALGHSNHRDSISVLLRQLTNPTDDRALWGTLSALFEAATLKQLNPDQRRRATRTLREIAAAGGPLGSMADEILQALWTLTGPVAIGCAGRQYSLRGPVSLVAQRVAHAAAAALATAPETFTDDVFPQLVEELLFDPSEEARLEVSMLIAASPYRSGIAQALSSELRRGRTLTGDPERSGTLLSALRMVGGSPERSLIERIVLADGLPGPTVSVAAYAIGHFTPVPPASWWDSAISKHLADWHRSKSPTSLAALRGLAYSAGVTGSQTPLQRLKTDPTTPLAARAAATWWKNQPTYITTSAQL</sequence>
<dbReference type="EMBL" id="SOCE01000001">
    <property type="protein sequence ID" value="TDU86517.1"/>
    <property type="molecule type" value="Genomic_DNA"/>
</dbReference>
<dbReference type="SUPFAM" id="SSF48371">
    <property type="entry name" value="ARM repeat"/>
    <property type="match status" value="1"/>
</dbReference>
<name>A0A4R7T636_9ACTN</name>
<protein>
    <submittedName>
        <fullName evidence="1">Uncharacterized protein</fullName>
    </submittedName>
</protein>
<keyword evidence="2" id="KW-1185">Reference proteome</keyword>